<name>A0A3F2RJ77_9STRA</name>
<dbReference type="PROSITE" id="PS00383">
    <property type="entry name" value="TYR_PHOSPHATASE_1"/>
    <property type="match status" value="1"/>
</dbReference>
<feature type="domain" description="Tyrosine specific protein phosphatases" evidence="6">
    <location>
        <begin position="508"/>
        <end position="562"/>
    </location>
</feature>
<evidence type="ECO:0000256" key="2">
    <source>
        <dbReference type="ARBA" id="ARBA00022912"/>
    </source>
</evidence>
<sequence length="979" mass="108348">MVPTAERTANPAELQFSSFLTQLKAPPSTEDPMRPEQWSSPTSITNPTDATSNTSHPLPSFALEQQSSQYYPSVSSGNNLPPRQPVTGLSTPTGYYTQHHPREPVTTSTAQWSGAPIFSSGASMVPTDFQHQQQLPQHPAMHPLVLQHSEVMPRSNDEDLAMDAQMLREVLQEGHTPMPAPTQHRGQQVPGLQLLFAAPMHPGDMNAPGSQAPGFFSSSLGAANAPADMLLTMSQTPSPMGSVPVAPIYSSVQAQDPTQARTLSGAMVLPAGIGGTYDPAALAAAAGGMLPPATLPRKKRTTATRICKVEGCTKGIRSRGLCKAHGGGRRCTTPGCTTSDQGGGHCVLHGGGRRCRIEGCKKSAQWRGVCKMHGGARRCRSKSLDHSGDEMSASDRSSTCFAASDASEHMAPVIETEKSRGTSAGFRKFREALMAKKFESQDNVPMDVDAGSGLFIGSYGSANNLKALKHAGITHILCVSPSLPLQFPDQFTYLRLAVADVSSAHITDAFDEALHFIDSALIEGGKVLVHCFMGRSRSATIVLAHLIARQKLTLSVALRKLRLFAESDAKISKAPIPASAPAKILFLDGVRGLAAILVVSQHSREYLHDLDLGACAVDAFFVLSSFLLTMIFMKKSIRMLAQKASYRKWMFSLADYFSKRFFRVYPLFAVVVVLLWMLPFEDKQRYFLVKERSQFDLFKVLTFDFHHRYFVFWTLPLEISYYFCLPVFVLGILNLRRFWWVPLIPLYGWVIHAGWHERRSSHSPLRPHFPTFIAGSMAAILFVKLDTWIKMTGFEFKNWQKLAVRVVEYAAIVLTLSVCFRRNSSHGSPAEPTMLFHWVHKPEGLDEGGFPFISVPVTMIIVIEMLLPSCVAEMFEWSVFRHWGKISFSVYLLHSFVLFSDIFDQEPNLYYERMFWRFGLILLLATASYHLVEYPSQLLSQRITKALAEQEAKGLGSATLPFVFDTKRLCCAQRATQIA</sequence>
<dbReference type="Pfam" id="PF01757">
    <property type="entry name" value="Acyl_transf_3"/>
    <property type="match status" value="1"/>
</dbReference>
<keyword evidence="4" id="KW-1133">Transmembrane helix</keyword>
<keyword evidence="4" id="KW-0472">Membrane</keyword>
<feature type="transmembrane region" description="Helical" evidence="4">
    <location>
        <begin position="738"/>
        <end position="755"/>
    </location>
</feature>
<feature type="domain" description="Tyrosine-protein phosphatase" evidence="5">
    <location>
        <begin position="446"/>
        <end position="592"/>
    </location>
</feature>
<feature type="transmembrane region" description="Helical" evidence="4">
    <location>
        <begin position="767"/>
        <end position="785"/>
    </location>
</feature>
<feature type="region of interest" description="Disordered" evidence="3">
    <location>
        <begin position="1"/>
        <end position="89"/>
    </location>
</feature>
<organism evidence="7 9">
    <name type="scientific">Phytophthora kernoviae</name>
    <dbReference type="NCBI Taxonomy" id="325452"/>
    <lineage>
        <taxon>Eukaryota</taxon>
        <taxon>Sar</taxon>
        <taxon>Stramenopiles</taxon>
        <taxon>Oomycota</taxon>
        <taxon>Peronosporomycetes</taxon>
        <taxon>Peronosporales</taxon>
        <taxon>Peronosporaceae</taxon>
        <taxon>Phytophthora</taxon>
    </lineage>
</organism>
<dbReference type="PANTHER" id="PTHR23028:SF53">
    <property type="entry name" value="ACYL_TRANSF_3 DOMAIN-CONTAINING PROTEIN"/>
    <property type="match status" value="1"/>
</dbReference>
<feature type="transmembrane region" description="Helical" evidence="4">
    <location>
        <begin position="806"/>
        <end position="824"/>
    </location>
</feature>
<feature type="compositionally biased region" description="Polar residues" evidence="3">
    <location>
        <begin position="77"/>
        <end position="89"/>
    </location>
</feature>
<keyword evidence="1" id="KW-0378">Hydrolase</keyword>
<dbReference type="PROSITE" id="PS50056">
    <property type="entry name" value="TYR_PHOSPHATASE_2"/>
    <property type="match status" value="1"/>
</dbReference>
<evidence type="ECO:0000313" key="7">
    <source>
        <dbReference type="EMBL" id="RLN58263.1"/>
    </source>
</evidence>
<feature type="transmembrane region" description="Helical" evidence="4">
    <location>
        <begin position="610"/>
        <end position="633"/>
    </location>
</feature>
<dbReference type="AlphaFoldDB" id="A0A3F2RJ77"/>
<evidence type="ECO:0000259" key="6">
    <source>
        <dbReference type="PROSITE" id="PS50056"/>
    </source>
</evidence>
<feature type="transmembrane region" description="Helical" evidence="4">
    <location>
        <begin position="710"/>
        <end position="731"/>
    </location>
</feature>
<dbReference type="CDD" id="cd14498">
    <property type="entry name" value="DSP"/>
    <property type="match status" value="1"/>
</dbReference>
<dbReference type="Proteomes" id="UP000284657">
    <property type="component" value="Unassembled WGS sequence"/>
</dbReference>
<gene>
    <name evidence="8" type="ORF">BBJ29_008668</name>
    <name evidence="7" type="ORF">BBP00_00007093</name>
</gene>
<dbReference type="Pfam" id="PF24906">
    <property type="entry name" value="Zf_WRKY19"/>
    <property type="match status" value="3"/>
</dbReference>
<keyword evidence="4" id="KW-0812">Transmembrane</keyword>
<evidence type="ECO:0000259" key="5">
    <source>
        <dbReference type="PROSITE" id="PS50054"/>
    </source>
</evidence>
<dbReference type="GO" id="GO:0000271">
    <property type="term" value="P:polysaccharide biosynthetic process"/>
    <property type="evidence" value="ECO:0007669"/>
    <property type="project" value="TreeGrafter"/>
</dbReference>
<feature type="transmembrane region" description="Helical" evidence="4">
    <location>
        <begin position="883"/>
        <end position="903"/>
    </location>
</feature>
<protein>
    <recommendedName>
        <fullName evidence="11">Tyrosine specific protein phosphatases domain-containing protein</fullName>
    </recommendedName>
</protein>
<evidence type="ECO:0000313" key="8">
    <source>
        <dbReference type="EMBL" id="RLN58459.1"/>
    </source>
</evidence>
<dbReference type="SUPFAM" id="SSF52799">
    <property type="entry name" value="(Phosphotyrosine protein) phosphatases II"/>
    <property type="match status" value="1"/>
</dbReference>
<dbReference type="PANTHER" id="PTHR23028">
    <property type="entry name" value="ACETYLTRANSFERASE"/>
    <property type="match status" value="1"/>
</dbReference>
<keyword evidence="2" id="KW-0904">Protein phosphatase</keyword>
<feature type="transmembrane region" description="Helical" evidence="4">
    <location>
        <begin position="850"/>
        <end position="871"/>
    </location>
</feature>
<dbReference type="Gene3D" id="3.90.190.10">
    <property type="entry name" value="Protein tyrosine phosphatase superfamily"/>
    <property type="match status" value="1"/>
</dbReference>
<dbReference type="OrthoDB" id="207378at2759"/>
<dbReference type="InterPro" id="IPR020422">
    <property type="entry name" value="TYR_PHOSPHATASE_DUAL_dom"/>
</dbReference>
<dbReference type="InterPro" id="IPR002656">
    <property type="entry name" value="Acyl_transf_3_dom"/>
</dbReference>
<dbReference type="GO" id="GO:0004721">
    <property type="term" value="F:phosphoprotein phosphatase activity"/>
    <property type="evidence" value="ECO:0007669"/>
    <property type="project" value="UniProtKB-KW"/>
</dbReference>
<evidence type="ECO:0008006" key="11">
    <source>
        <dbReference type="Google" id="ProtNLM"/>
    </source>
</evidence>
<dbReference type="Pfam" id="PF00782">
    <property type="entry name" value="DSPc"/>
    <property type="match status" value="1"/>
</dbReference>
<evidence type="ECO:0000313" key="9">
    <source>
        <dbReference type="Proteomes" id="UP000277300"/>
    </source>
</evidence>
<dbReference type="Proteomes" id="UP000277300">
    <property type="component" value="Unassembled WGS sequence"/>
</dbReference>
<dbReference type="InterPro" id="IPR029021">
    <property type="entry name" value="Prot-tyrosine_phosphatase-like"/>
</dbReference>
<evidence type="ECO:0000313" key="10">
    <source>
        <dbReference type="Proteomes" id="UP000284657"/>
    </source>
</evidence>
<dbReference type="InterPro" id="IPR056866">
    <property type="entry name" value="Znf_WRKY19"/>
</dbReference>
<accession>A0A3F2RJ77</accession>
<feature type="transmembrane region" description="Helical" evidence="4">
    <location>
        <begin position="661"/>
        <end position="678"/>
    </location>
</feature>
<proteinExistence type="predicted"/>
<evidence type="ECO:0000256" key="3">
    <source>
        <dbReference type="SAM" id="MobiDB-lite"/>
    </source>
</evidence>
<feature type="compositionally biased region" description="Polar residues" evidence="3">
    <location>
        <begin position="37"/>
        <end position="57"/>
    </location>
</feature>
<feature type="compositionally biased region" description="Low complexity" evidence="3">
    <location>
        <begin position="65"/>
        <end position="76"/>
    </location>
</feature>
<comment type="caution">
    <text evidence="7">The sequence shown here is derived from an EMBL/GenBank/DDBJ whole genome shotgun (WGS) entry which is preliminary data.</text>
</comment>
<dbReference type="GO" id="GO:0016747">
    <property type="term" value="F:acyltransferase activity, transferring groups other than amino-acyl groups"/>
    <property type="evidence" value="ECO:0007669"/>
    <property type="project" value="InterPro"/>
</dbReference>
<dbReference type="PROSITE" id="PS50054">
    <property type="entry name" value="TYR_PHOSPHATASE_DUAL"/>
    <property type="match status" value="1"/>
</dbReference>
<dbReference type="EMBL" id="MBAD02001109">
    <property type="protein sequence ID" value="RLN58459.1"/>
    <property type="molecule type" value="Genomic_DNA"/>
</dbReference>
<reference evidence="9 10" key="1">
    <citation type="submission" date="2018-07" db="EMBL/GenBank/DDBJ databases">
        <title>Genome sequencing of oomycete isolates from Chile give support for New Zealand origin for Phytophthora kernoviae and make available the first Nothophytophthora sp. genome.</title>
        <authorList>
            <person name="Studholme D.J."/>
            <person name="Sanfuentes E."/>
            <person name="Panda P."/>
            <person name="Hill R."/>
            <person name="Sambles C."/>
            <person name="Grant M."/>
            <person name="Williams N.M."/>
            <person name="Mcdougal R.L."/>
        </authorList>
    </citation>
    <scope>NUCLEOTIDE SEQUENCE [LARGE SCALE GENOMIC DNA]</scope>
    <source>
        <strain evidence="7">Chile6</strain>
        <strain evidence="8">Chile7</strain>
    </source>
</reference>
<dbReference type="InterPro" id="IPR000340">
    <property type="entry name" value="Dual-sp_phosphatase_cat-dom"/>
</dbReference>
<evidence type="ECO:0000256" key="1">
    <source>
        <dbReference type="ARBA" id="ARBA00022801"/>
    </source>
</evidence>
<dbReference type="SMART" id="SM00195">
    <property type="entry name" value="DSPc"/>
    <property type="match status" value="1"/>
</dbReference>
<dbReference type="GO" id="GO:0016020">
    <property type="term" value="C:membrane"/>
    <property type="evidence" value="ECO:0007669"/>
    <property type="project" value="TreeGrafter"/>
</dbReference>
<dbReference type="EMBL" id="MBDO02000269">
    <property type="protein sequence ID" value="RLN58263.1"/>
    <property type="molecule type" value="Genomic_DNA"/>
</dbReference>
<dbReference type="InterPro" id="IPR050879">
    <property type="entry name" value="Acyltransferase_3"/>
</dbReference>
<feature type="transmembrane region" description="Helical" evidence="4">
    <location>
        <begin position="915"/>
        <end position="932"/>
    </location>
</feature>
<dbReference type="InterPro" id="IPR000387">
    <property type="entry name" value="Tyr_Pase_dom"/>
</dbReference>
<evidence type="ECO:0000256" key="4">
    <source>
        <dbReference type="SAM" id="Phobius"/>
    </source>
</evidence>
<dbReference type="InterPro" id="IPR016130">
    <property type="entry name" value="Tyr_Pase_AS"/>
</dbReference>